<accession>A0ABT1L731</accession>
<keyword evidence="2" id="KW-1185">Reference proteome</keyword>
<organism evidence="1 2">
    <name type="scientific">Candidatus Synchoanobacter obligatus</name>
    <dbReference type="NCBI Taxonomy" id="2919597"/>
    <lineage>
        <taxon>Bacteria</taxon>
        <taxon>Pseudomonadati</taxon>
        <taxon>Pseudomonadota</taxon>
        <taxon>Gammaproteobacteria</taxon>
        <taxon>Candidatus Comchoanobacterales</taxon>
        <taxon>Candidatus Comchoanobacteraceae</taxon>
        <taxon>Candidatus Synchoanobacter</taxon>
    </lineage>
</organism>
<dbReference type="RefSeq" id="WP_258569775.1">
    <property type="nucleotide sequence ID" value="NZ_JAKUDN010000002.1"/>
</dbReference>
<dbReference type="EMBL" id="JAKUDN010000002">
    <property type="protein sequence ID" value="MCP8352671.1"/>
    <property type="molecule type" value="Genomic_DNA"/>
</dbReference>
<sequence>MAGAQTNKAIINDFSRGITIGIESLKISVPKNMVLQDEYNSQGSDLVFQSKSN</sequence>
<dbReference type="Proteomes" id="UP001320768">
    <property type="component" value="Unassembled WGS sequence"/>
</dbReference>
<name>A0ABT1L731_9GAMM</name>
<proteinExistence type="predicted"/>
<evidence type="ECO:0000313" key="2">
    <source>
        <dbReference type="Proteomes" id="UP001320768"/>
    </source>
</evidence>
<evidence type="ECO:0000313" key="1">
    <source>
        <dbReference type="EMBL" id="MCP8352671.1"/>
    </source>
</evidence>
<gene>
    <name evidence="1" type="ORF">MKS91_05175</name>
</gene>
<reference evidence="1 2" key="1">
    <citation type="journal article" date="2022" name="Nat. Microbiol.">
        <title>The microbiome of a bacterivorous marine choanoflagellate contains a resource-demanding obligate bacterial associate.</title>
        <authorList>
            <person name="Needham D.M."/>
            <person name="Poirier C."/>
            <person name="Bachy C."/>
            <person name="George E.E."/>
            <person name="Wilken S."/>
            <person name="Yung C.C.M."/>
            <person name="Limardo A.J."/>
            <person name="Morando M."/>
            <person name="Sudek L."/>
            <person name="Malmstrom R.R."/>
            <person name="Keeling P.J."/>
            <person name="Santoro A.E."/>
            <person name="Worden A.Z."/>
        </authorList>
    </citation>
    <scope>NUCLEOTIDE SEQUENCE [LARGE SCALE GENOMIC DNA]</scope>
    <source>
        <strain evidence="1 2">Comchoano-2</strain>
    </source>
</reference>
<comment type="caution">
    <text evidence="1">The sequence shown here is derived from an EMBL/GenBank/DDBJ whole genome shotgun (WGS) entry which is preliminary data.</text>
</comment>
<protein>
    <submittedName>
        <fullName evidence="1">Uncharacterized protein</fullName>
    </submittedName>
</protein>